<dbReference type="Proteomes" id="UP000193978">
    <property type="component" value="Chromosome"/>
</dbReference>
<dbReference type="GO" id="GO:0008757">
    <property type="term" value="F:S-adenosylmethionine-dependent methyltransferase activity"/>
    <property type="evidence" value="ECO:0007669"/>
    <property type="project" value="InterPro"/>
</dbReference>
<organism evidence="2 3">
    <name type="scientific">Methylocystis bryophila</name>
    <dbReference type="NCBI Taxonomy" id="655015"/>
    <lineage>
        <taxon>Bacteria</taxon>
        <taxon>Pseudomonadati</taxon>
        <taxon>Pseudomonadota</taxon>
        <taxon>Alphaproteobacteria</taxon>
        <taxon>Hyphomicrobiales</taxon>
        <taxon>Methylocystaceae</taxon>
        <taxon>Methylocystis</taxon>
    </lineage>
</organism>
<protein>
    <submittedName>
        <fullName evidence="2">SAM-dependent methyltransferase</fullName>
    </submittedName>
</protein>
<accession>A0A1W6N018</accession>
<dbReference type="Pfam" id="PF08241">
    <property type="entry name" value="Methyltransf_11"/>
    <property type="match status" value="1"/>
</dbReference>
<feature type="domain" description="Methyltransferase type 11" evidence="1">
    <location>
        <begin position="49"/>
        <end position="145"/>
    </location>
</feature>
<proteinExistence type="predicted"/>
<dbReference type="RefSeq" id="WP_085773279.1">
    <property type="nucleotide sequence ID" value="NZ_AP027149.1"/>
</dbReference>
<dbReference type="KEGG" id="mbry:B1812_20900"/>
<dbReference type="GO" id="GO:0032259">
    <property type="term" value="P:methylation"/>
    <property type="evidence" value="ECO:0007669"/>
    <property type="project" value="UniProtKB-KW"/>
</dbReference>
<evidence type="ECO:0000259" key="1">
    <source>
        <dbReference type="Pfam" id="PF08241"/>
    </source>
</evidence>
<keyword evidence="2" id="KW-0489">Methyltransferase</keyword>
<dbReference type="SUPFAM" id="SSF53335">
    <property type="entry name" value="S-adenosyl-L-methionine-dependent methyltransferases"/>
    <property type="match status" value="1"/>
</dbReference>
<keyword evidence="3" id="KW-1185">Reference proteome</keyword>
<dbReference type="EMBL" id="CP019948">
    <property type="protein sequence ID" value="ARN83126.1"/>
    <property type="molecule type" value="Genomic_DNA"/>
</dbReference>
<gene>
    <name evidence="2" type="ORF">B1812_20900</name>
</gene>
<dbReference type="OrthoDB" id="9802097at2"/>
<evidence type="ECO:0000313" key="2">
    <source>
        <dbReference type="EMBL" id="ARN83126.1"/>
    </source>
</evidence>
<dbReference type="InterPro" id="IPR029063">
    <property type="entry name" value="SAM-dependent_MTases_sf"/>
</dbReference>
<name>A0A1W6N018_9HYPH</name>
<reference evidence="2 3" key="1">
    <citation type="submission" date="2017-02" db="EMBL/GenBank/DDBJ databases">
        <authorList>
            <person name="Peterson S.W."/>
        </authorList>
    </citation>
    <scope>NUCLEOTIDE SEQUENCE [LARGE SCALE GENOMIC DNA]</scope>
    <source>
        <strain evidence="2 3">S285</strain>
    </source>
</reference>
<dbReference type="PANTHER" id="PTHR43591">
    <property type="entry name" value="METHYLTRANSFERASE"/>
    <property type="match status" value="1"/>
</dbReference>
<dbReference type="CDD" id="cd02440">
    <property type="entry name" value="AdoMet_MTases"/>
    <property type="match status" value="1"/>
</dbReference>
<dbReference type="AlphaFoldDB" id="A0A1W6N018"/>
<dbReference type="InterPro" id="IPR013216">
    <property type="entry name" value="Methyltransf_11"/>
</dbReference>
<dbReference type="STRING" id="655015.B1812_20900"/>
<dbReference type="Gene3D" id="3.40.50.150">
    <property type="entry name" value="Vaccinia Virus protein VP39"/>
    <property type="match status" value="1"/>
</dbReference>
<evidence type="ECO:0000313" key="3">
    <source>
        <dbReference type="Proteomes" id="UP000193978"/>
    </source>
</evidence>
<sequence length="257" mass="27859">MTVARHSQLIVDQFTRWAKPFSELPIHAEADAMARTLRACALTPDSDVLDVACGPGILACAQAPLSRSVTGVDITPAMIEQAHARQAAAGLENMAWRVGDAIALPFESGSFDRVTTRYSFHHMPDPAATLAEMVRVCRSEGRIVVIDATPSPETQAAYDAMERLRDPSHTSALTLEQLREVGRAAGLREVVVDGYRLEAELSTLADLSDMPALVAMFDADIASGQNRIGVGAWRTRDGINFQFPVSIVAWERSDAAR</sequence>
<keyword evidence="2" id="KW-0808">Transferase</keyword>